<evidence type="ECO:0000256" key="3">
    <source>
        <dbReference type="SAM" id="SignalP"/>
    </source>
</evidence>
<organism evidence="5 6">
    <name type="scientific">Lactobacillus xujianguonis</name>
    <dbReference type="NCBI Taxonomy" id="2495899"/>
    <lineage>
        <taxon>Bacteria</taxon>
        <taxon>Bacillati</taxon>
        <taxon>Bacillota</taxon>
        <taxon>Bacilli</taxon>
        <taxon>Lactobacillales</taxon>
        <taxon>Lactobacillaceae</taxon>
        <taxon>Lactobacillus</taxon>
    </lineage>
</organism>
<dbReference type="PRINTS" id="PR01002">
    <property type="entry name" value="FLGFLGJ"/>
</dbReference>
<evidence type="ECO:0000256" key="2">
    <source>
        <dbReference type="ARBA" id="ARBA00022801"/>
    </source>
</evidence>
<dbReference type="AlphaFoldDB" id="A0A437SSJ9"/>
<reference evidence="5 6" key="1">
    <citation type="submission" date="2018-12" db="EMBL/GenBank/DDBJ databases">
        <authorList>
            <person name="Meng J."/>
        </authorList>
    </citation>
    <scope>NUCLEOTIDE SEQUENCE [LARGE SCALE GENOMIC DNA]</scope>
    <source>
        <strain evidence="5 6">HT111-2</strain>
    </source>
</reference>
<proteinExistence type="inferred from homology"/>
<dbReference type="Gene3D" id="1.10.530.10">
    <property type="match status" value="1"/>
</dbReference>
<protein>
    <submittedName>
        <fullName evidence="5">N-acetylmuramidase</fullName>
    </submittedName>
</protein>
<keyword evidence="2" id="KW-0378">Hydrolase</keyword>
<dbReference type="InterPro" id="IPR024968">
    <property type="entry name" value="SlpA_C_lactobacillus"/>
</dbReference>
<dbReference type="Gene3D" id="4.10.80.30">
    <property type="entry name" value="DNA polymerase, domain 6"/>
    <property type="match status" value="1"/>
</dbReference>
<evidence type="ECO:0000313" key="6">
    <source>
        <dbReference type="Proteomes" id="UP000288291"/>
    </source>
</evidence>
<name>A0A437SSJ9_9LACO</name>
<evidence type="ECO:0000256" key="1">
    <source>
        <dbReference type="ARBA" id="ARBA00010266"/>
    </source>
</evidence>
<keyword evidence="3" id="KW-0732">Signal</keyword>
<dbReference type="Pfam" id="PF01832">
    <property type="entry name" value="Glucosaminidase"/>
    <property type="match status" value="1"/>
</dbReference>
<dbReference type="SMART" id="SM00047">
    <property type="entry name" value="LYZ2"/>
    <property type="match status" value="1"/>
</dbReference>
<dbReference type="InterPro" id="IPR002901">
    <property type="entry name" value="MGlyc_endo_b_GlcNAc-like_dom"/>
</dbReference>
<feature type="signal peptide" evidence="3">
    <location>
        <begin position="1"/>
        <end position="23"/>
    </location>
</feature>
<dbReference type="InterPro" id="IPR051056">
    <property type="entry name" value="Glycosyl_Hydrolase_73"/>
</dbReference>
<dbReference type="RefSeq" id="WP_103662617.1">
    <property type="nucleotide sequence ID" value="NZ_ML136913.1"/>
</dbReference>
<dbReference type="GO" id="GO:0004040">
    <property type="term" value="F:amidase activity"/>
    <property type="evidence" value="ECO:0007669"/>
    <property type="project" value="InterPro"/>
</dbReference>
<comment type="caution">
    <text evidence="5">The sequence shown here is derived from an EMBL/GenBank/DDBJ whole genome shotgun (WGS) entry which is preliminary data.</text>
</comment>
<feature type="domain" description="Mannosyl-glycoprotein endo-beta-N-acetylglucosamidase-like" evidence="4">
    <location>
        <begin position="36"/>
        <end position="197"/>
    </location>
</feature>
<evidence type="ECO:0000313" key="5">
    <source>
        <dbReference type="EMBL" id="RVU69900.1"/>
    </source>
</evidence>
<dbReference type="Pfam" id="PF03217">
    <property type="entry name" value="SlpA"/>
    <property type="match status" value="2"/>
</dbReference>
<feature type="chain" id="PRO_5039365077" evidence="3">
    <location>
        <begin position="24"/>
        <end position="403"/>
    </location>
</feature>
<accession>A0A437SSJ9</accession>
<dbReference type="PANTHER" id="PTHR33308:SF9">
    <property type="entry name" value="PEPTIDOGLYCAN HYDROLASE FLGJ"/>
    <property type="match status" value="1"/>
</dbReference>
<dbReference type="PANTHER" id="PTHR33308">
    <property type="entry name" value="PEPTIDOGLYCAN HYDROLASE FLGJ"/>
    <property type="match status" value="1"/>
</dbReference>
<dbReference type="Proteomes" id="UP000288291">
    <property type="component" value="Unassembled WGS sequence"/>
</dbReference>
<keyword evidence="6" id="KW-1185">Reference proteome</keyword>
<evidence type="ECO:0000259" key="4">
    <source>
        <dbReference type="SMART" id="SM00047"/>
    </source>
</evidence>
<dbReference type="EMBL" id="RXIA01000045">
    <property type="protein sequence ID" value="RVU69900.1"/>
    <property type="molecule type" value="Genomic_DNA"/>
</dbReference>
<gene>
    <name evidence="5" type="ORF">EJK17_10630</name>
</gene>
<comment type="similarity">
    <text evidence="1">Belongs to the glycosyl hydrolase 73 family.</text>
</comment>
<sequence>MKKHKLLTSFAAAAVLTSTAVPAVNNLPIVKTQTVKAATAADQQAFITNAATHATKVAKKYGLYPSVMIAQAILESGWGESGLATQANNLFGIKAGAGWMGETYTAKTREENSKGKSYYITASFKKYPTYEGSFEDNAILLRNGILSQGNRYQGTWIENANSYTDATSALTGTYATDHSYDKKLNEHITKYNLTQYDPTISKVSKSYTVGKNASTYAWPTDHSVSAKSGSVKSGESVTVDKTITYKNGSKRMHIAGKGWVNSTVFKKNSGFLASSQAPAATTAVKKQLMHNAYMYDKKGKKLAGSKKLAEDTVINTYGTKTIKGKKYYRVGKDAYVAAGNIDGTMRYLKRNSYVYNGSGNRDNNIVHHKNDMIATFGSSVNIMGHKYYKVGIHQYIKASNFVK</sequence>